<evidence type="ECO:0000256" key="1">
    <source>
        <dbReference type="SAM" id="MobiDB-lite"/>
    </source>
</evidence>
<reference evidence="4 5" key="1">
    <citation type="submission" date="2018-02" db="EMBL/GenBank/DDBJ databases">
        <title>Comparative genomes isolates from brazilian mangrove.</title>
        <authorList>
            <person name="Araujo J.E."/>
            <person name="Taketani R.G."/>
            <person name="Silva M.C.P."/>
            <person name="Loureco M.V."/>
            <person name="Andreote F.D."/>
        </authorList>
    </citation>
    <scope>NUCLEOTIDE SEQUENCE [LARGE SCALE GENOMIC DNA]</scope>
    <source>
        <strain evidence="4 5">Hex-1 MGV</strain>
    </source>
</reference>
<feature type="compositionally biased region" description="Basic and acidic residues" evidence="1">
    <location>
        <begin position="422"/>
        <end position="432"/>
    </location>
</feature>
<dbReference type="RefSeq" id="WP_105331001.1">
    <property type="nucleotide sequence ID" value="NZ_PUHY01000012.1"/>
</dbReference>
<gene>
    <name evidence="4" type="ORF">C5Y83_17215</name>
</gene>
<evidence type="ECO:0000313" key="5">
    <source>
        <dbReference type="Proteomes" id="UP000238322"/>
    </source>
</evidence>
<organism evidence="4 5">
    <name type="scientific">Blastopirellula marina</name>
    <dbReference type="NCBI Taxonomy" id="124"/>
    <lineage>
        <taxon>Bacteria</taxon>
        <taxon>Pseudomonadati</taxon>
        <taxon>Planctomycetota</taxon>
        <taxon>Planctomycetia</taxon>
        <taxon>Pirellulales</taxon>
        <taxon>Pirellulaceae</taxon>
        <taxon>Blastopirellula</taxon>
    </lineage>
</organism>
<feature type="compositionally biased region" description="Basic residues" evidence="1">
    <location>
        <begin position="399"/>
        <end position="408"/>
    </location>
</feature>
<feature type="transmembrane region" description="Helical" evidence="2">
    <location>
        <begin position="346"/>
        <end position="365"/>
    </location>
</feature>
<dbReference type="InterPro" id="IPR052173">
    <property type="entry name" value="Beta-lactam_resp_regulator"/>
</dbReference>
<feature type="transmembrane region" description="Helical" evidence="2">
    <location>
        <begin position="138"/>
        <end position="159"/>
    </location>
</feature>
<accession>A0A2S8FIJ6</accession>
<feature type="transmembrane region" description="Helical" evidence="2">
    <location>
        <begin position="20"/>
        <end position="39"/>
    </location>
</feature>
<evidence type="ECO:0000259" key="3">
    <source>
        <dbReference type="Pfam" id="PF05569"/>
    </source>
</evidence>
<proteinExistence type="predicted"/>
<dbReference type="EMBL" id="PUHY01000012">
    <property type="protein sequence ID" value="PQO31988.1"/>
    <property type="molecule type" value="Genomic_DNA"/>
</dbReference>
<evidence type="ECO:0000256" key="2">
    <source>
        <dbReference type="SAM" id="Phobius"/>
    </source>
</evidence>
<dbReference type="PANTHER" id="PTHR34978">
    <property type="entry name" value="POSSIBLE SENSOR-TRANSDUCER PROTEIN BLAR"/>
    <property type="match status" value="1"/>
</dbReference>
<comment type="caution">
    <text evidence="4">The sequence shown here is derived from an EMBL/GenBank/DDBJ whole genome shotgun (WGS) entry which is preliminary data.</text>
</comment>
<dbReference type="PANTHER" id="PTHR34978:SF3">
    <property type="entry name" value="SLR0241 PROTEIN"/>
    <property type="match status" value="1"/>
</dbReference>
<dbReference type="Proteomes" id="UP000238322">
    <property type="component" value="Unassembled WGS sequence"/>
</dbReference>
<feature type="region of interest" description="Disordered" evidence="1">
    <location>
        <begin position="396"/>
        <end position="456"/>
    </location>
</feature>
<keyword evidence="2" id="KW-0812">Transmembrane</keyword>
<dbReference type="Gene3D" id="3.30.2010.10">
    <property type="entry name" value="Metalloproteases ('zincins'), catalytic domain"/>
    <property type="match status" value="1"/>
</dbReference>
<protein>
    <recommendedName>
        <fullName evidence="3">Peptidase M56 domain-containing protein</fullName>
    </recommendedName>
</protein>
<evidence type="ECO:0000313" key="4">
    <source>
        <dbReference type="EMBL" id="PQO31988.1"/>
    </source>
</evidence>
<feature type="domain" description="Peptidase M56" evidence="3">
    <location>
        <begin position="91"/>
        <end position="310"/>
    </location>
</feature>
<keyword evidence="2" id="KW-0472">Membrane</keyword>
<keyword evidence="2" id="KW-1133">Transmembrane helix</keyword>
<feature type="transmembrane region" description="Helical" evidence="2">
    <location>
        <begin position="51"/>
        <end position="69"/>
    </location>
</feature>
<dbReference type="InterPro" id="IPR008756">
    <property type="entry name" value="Peptidase_M56"/>
</dbReference>
<dbReference type="Pfam" id="PF05569">
    <property type="entry name" value="Peptidase_M56"/>
    <property type="match status" value="1"/>
</dbReference>
<sequence length="525" mass="58623">MIWSLLQSPVAMKLTFVLLHFLWQAILLVCLWRVAAALLPLRSAEARYNGALATLLLMLACPLVTFMLVDVHDISSATELPLAVSSLAANPELSLNSNAMPDFAAEQAISPEIAQAAVINDQAAQLTPTAILLASQPYLMLTWLVGVLLLGTRICVSYLGTVWLRKAGLTCVAPTVLVRFAETAQRLNIVQLPPIAYSSRITQAMTVGLMRPMVLLPMAWATEISPDVLEAVLAHELAHVRRSDLWINFLQRVMETIFFYHPAVWILSAEVRRERESCCDELAIRATGQRLDYAKSLHEVAYRQMASQAPSLAIPFLGQRPGELLGRVRRILGITTPQAGERSWPAGLMLMIVPLFLWAISAIFFPEISAKAEAEEAPSQEVTEVEEVIEEDEIFLPPPHHRRGRPHPPHAPIHPPHPPGEPGRRPARDHLPPPRGAVVGEDRPAPPLNQIDMDELAPHDQAMVRVLRSLRHEVRQLRDQVQELKEEQEQETELQANAPRRRKRARRVEVMETTESDMTALDETD</sequence>
<dbReference type="CDD" id="cd07341">
    <property type="entry name" value="M56_BlaR1_MecR1_like"/>
    <property type="match status" value="1"/>
</dbReference>
<feature type="compositionally biased region" description="Pro residues" evidence="1">
    <location>
        <begin position="409"/>
        <end position="421"/>
    </location>
</feature>
<dbReference type="AlphaFoldDB" id="A0A2S8FIJ6"/>
<feature type="region of interest" description="Disordered" evidence="1">
    <location>
        <begin position="484"/>
        <end position="525"/>
    </location>
</feature>
<name>A0A2S8FIJ6_9BACT</name>
<feature type="compositionally biased region" description="Acidic residues" evidence="1">
    <location>
        <begin position="512"/>
        <end position="525"/>
    </location>
</feature>
<dbReference type="OrthoDB" id="291597at2"/>